<dbReference type="AlphaFoldDB" id="A0A4Q2TYG3"/>
<comment type="catalytic activity">
    <reaction evidence="19">
        <text>(2E)-decenoyl-CoA + NADPH + H(+) = decanoyl-CoA + NADP(+)</text>
        <dbReference type="Rhea" id="RHEA:44960"/>
        <dbReference type="ChEBI" id="CHEBI:15378"/>
        <dbReference type="ChEBI" id="CHEBI:57783"/>
        <dbReference type="ChEBI" id="CHEBI:58349"/>
        <dbReference type="ChEBI" id="CHEBI:61406"/>
        <dbReference type="ChEBI" id="CHEBI:61430"/>
    </reaction>
    <physiologicalReaction direction="left-to-right" evidence="19">
        <dbReference type="Rhea" id="RHEA:44961"/>
    </physiologicalReaction>
</comment>
<keyword evidence="5" id="KW-0276">Fatty acid metabolism</keyword>
<dbReference type="PANTHER" id="PTHR24317">
    <property type="entry name" value="PEROXISOMAL TRANS-2-ENOYL-COA REDUCTASE"/>
    <property type="match status" value="1"/>
</dbReference>
<keyword evidence="3" id="KW-0444">Lipid biosynthesis</keyword>
<dbReference type="OrthoDB" id="9779623at2"/>
<comment type="subcellular location">
    <subcellularLocation>
        <location evidence="1">Peroxisome</location>
    </subcellularLocation>
</comment>
<evidence type="ECO:0000256" key="3">
    <source>
        <dbReference type="ARBA" id="ARBA00022516"/>
    </source>
</evidence>
<evidence type="ECO:0000256" key="19">
    <source>
        <dbReference type="ARBA" id="ARBA00049386"/>
    </source>
</evidence>
<evidence type="ECO:0000256" key="17">
    <source>
        <dbReference type="ARBA" id="ARBA00049108"/>
    </source>
</evidence>
<comment type="caution">
    <text evidence="21">The sequence shown here is derived from an EMBL/GenBank/DDBJ whole genome shotgun (WGS) entry which is preliminary data.</text>
</comment>
<evidence type="ECO:0000313" key="21">
    <source>
        <dbReference type="EMBL" id="RYC26142.1"/>
    </source>
</evidence>
<comment type="catalytic activity">
    <reaction evidence="15">
        <text>(2E)-dodecenoyl-CoA + NADPH + H(+) = dodecanoyl-CoA + NADP(+)</text>
        <dbReference type="Rhea" id="RHEA:44964"/>
        <dbReference type="ChEBI" id="CHEBI:15378"/>
        <dbReference type="ChEBI" id="CHEBI:57330"/>
        <dbReference type="ChEBI" id="CHEBI:57375"/>
        <dbReference type="ChEBI" id="CHEBI:57783"/>
        <dbReference type="ChEBI" id="CHEBI:58349"/>
    </reaction>
    <physiologicalReaction direction="left-to-right" evidence="15">
        <dbReference type="Rhea" id="RHEA:44965"/>
    </physiologicalReaction>
</comment>
<sequence>MRVVGIAPGRCYTRMTAETAKQGGPGRGIERVPLRRWGQPEEPAYAMVFLASEAASYITGTTLLVDGGYVIG</sequence>
<evidence type="ECO:0000256" key="15">
    <source>
        <dbReference type="ARBA" id="ARBA00047570"/>
    </source>
</evidence>
<evidence type="ECO:0000256" key="2">
    <source>
        <dbReference type="ARBA" id="ARBA00005189"/>
    </source>
</evidence>
<keyword evidence="7" id="KW-0560">Oxidoreductase</keyword>
<dbReference type="InterPro" id="IPR052388">
    <property type="entry name" value="Peroxisomal_t2-enoyl-CoA_red"/>
</dbReference>
<evidence type="ECO:0000256" key="1">
    <source>
        <dbReference type="ARBA" id="ARBA00004275"/>
    </source>
</evidence>
<evidence type="ECO:0000256" key="20">
    <source>
        <dbReference type="ARBA" id="ARBA00049559"/>
    </source>
</evidence>
<keyword evidence="6" id="KW-0521">NADP</keyword>
<evidence type="ECO:0000256" key="16">
    <source>
        <dbReference type="ARBA" id="ARBA00048686"/>
    </source>
</evidence>
<dbReference type="GO" id="GO:0006633">
    <property type="term" value="P:fatty acid biosynthetic process"/>
    <property type="evidence" value="ECO:0007669"/>
    <property type="project" value="UniProtKB-KW"/>
</dbReference>
<reference evidence="21 22" key="1">
    <citation type="submission" date="2019-01" db="EMBL/GenBank/DDBJ databases">
        <authorList>
            <person name="Deng T."/>
        </authorList>
    </citation>
    <scope>NUCLEOTIDE SEQUENCE [LARGE SCALE GENOMIC DNA]</scope>
    <source>
        <strain evidence="21 22">F8825</strain>
    </source>
</reference>
<dbReference type="Pfam" id="PF13561">
    <property type="entry name" value="adh_short_C2"/>
    <property type="match status" value="1"/>
</dbReference>
<evidence type="ECO:0000256" key="13">
    <source>
        <dbReference type="ARBA" id="ARBA00038849"/>
    </source>
</evidence>
<dbReference type="InterPro" id="IPR036291">
    <property type="entry name" value="NAD(P)-bd_dom_sf"/>
</dbReference>
<evidence type="ECO:0000256" key="11">
    <source>
        <dbReference type="ARBA" id="ARBA00037124"/>
    </source>
</evidence>
<comment type="catalytic activity">
    <reaction evidence="16">
        <text>(2E)-tetradecenoyl-CoA + NADPH + H(+) = tetradecanoyl-CoA + NADP(+)</text>
        <dbReference type="Rhea" id="RHEA:44968"/>
        <dbReference type="ChEBI" id="CHEBI:15378"/>
        <dbReference type="ChEBI" id="CHEBI:57385"/>
        <dbReference type="ChEBI" id="CHEBI:57783"/>
        <dbReference type="ChEBI" id="CHEBI:58349"/>
        <dbReference type="ChEBI" id="CHEBI:61405"/>
    </reaction>
    <physiologicalReaction direction="left-to-right" evidence="16">
        <dbReference type="Rhea" id="RHEA:44969"/>
    </physiologicalReaction>
</comment>
<dbReference type="PANTHER" id="PTHR24317:SF7">
    <property type="entry name" value="PEROXISOMAL TRANS-2-ENOYL-COA REDUCTASE"/>
    <property type="match status" value="1"/>
</dbReference>
<dbReference type="Proteomes" id="UP000291088">
    <property type="component" value="Unassembled WGS sequence"/>
</dbReference>
<protein>
    <recommendedName>
        <fullName evidence="14">Peroxisomal trans-2-enoyl-CoA reductase</fullName>
        <ecNumber evidence="13">1.3.1.38</ecNumber>
    </recommendedName>
</protein>
<comment type="pathway">
    <text evidence="2">Lipid metabolism.</text>
</comment>
<keyword evidence="9" id="KW-0576">Peroxisome</keyword>
<dbReference type="EMBL" id="SDVB01000074">
    <property type="protein sequence ID" value="RYC26142.1"/>
    <property type="molecule type" value="Genomic_DNA"/>
</dbReference>
<evidence type="ECO:0000256" key="18">
    <source>
        <dbReference type="ARBA" id="ARBA00049251"/>
    </source>
</evidence>
<keyword evidence="10" id="KW-0275">Fatty acid biosynthesis</keyword>
<evidence type="ECO:0000256" key="14">
    <source>
        <dbReference type="ARBA" id="ARBA00041063"/>
    </source>
</evidence>
<dbReference type="Gene3D" id="3.40.50.720">
    <property type="entry name" value="NAD(P)-binding Rossmann-like Domain"/>
    <property type="match status" value="1"/>
</dbReference>
<name>A0A4Q2TYG3_9HYPH</name>
<organism evidence="21 22">
    <name type="scientific">Ciceribacter ferrooxidans</name>
    <dbReference type="NCBI Taxonomy" id="2509717"/>
    <lineage>
        <taxon>Bacteria</taxon>
        <taxon>Pseudomonadati</taxon>
        <taxon>Pseudomonadota</taxon>
        <taxon>Alphaproteobacteria</taxon>
        <taxon>Hyphomicrobiales</taxon>
        <taxon>Rhizobiaceae</taxon>
        <taxon>Ciceribacter</taxon>
    </lineage>
</organism>
<comment type="catalytic activity">
    <reaction evidence="17">
        <text>(2E)-hexenoyl-CoA + NADPH + H(+) = hexanoyl-CoA + NADP(+)</text>
        <dbReference type="Rhea" id="RHEA:44956"/>
        <dbReference type="ChEBI" id="CHEBI:15378"/>
        <dbReference type="ChEBI" id="CHEBI:57783"/>
        <dbReference type="ChEBI" id="CHEBI:58349"/>
        <dbReference type="ChEBI" id="CHEBI:62077"/>
        <dbReference type="ChEBI" id="CHEBI:62620"/>
    </reaction>
    <physiologicalReaction direction="left-to-right" evidence="17">
        <dbReference type="Rhea" id="RHEA:44957"/>
    </physiologicalReaction>
</comment>
<comment type="catalytic activity">
    <reaction evidence="18">
        <text>a (2E)-enoyl-CoA + NADPH + H(+) = a 2,3-saturated acyl-CoA + NADP(+)</text>
        <dbReference type="Rhea" id="RHEA:33763"/>
        <dbReference type="ChEBI" id="CHEBI:15378"/>
        <dbReference type="ChEBI" id="CHEBI:57783"/>
        <dbReference type="ChEBI" id="CHEBI:58349"/>
        <dbReference type="ChEBI" id="CHEBI:58856"/>
        <dbReference type="ChEBI" id="CHEBI:65111"/>
        <dbReference type="EC" id="1.3.1.38"/>
    </reaction>
    <physiologicalReaction direction="left-to-right" evidence="18">
        <dbReference type="Rhea" id="RHEA:33764"/>
    </physiologicalReaction>
</comment>
<evidence type="ECO:0000256" key="8">
    <source>
        <dbReference type="ARBA" id="ARBA00023098"/>
    </source>
</evidence>
<comment type="subunit">
    <text evidence="12">Interacts with PEX5, probably required to target it into peroxisomes.</text>
</comment>
<comment type="function">
    <text evidence="11">Participates in chain elongation of fatty acids. Catalyzes the reduction of trans-2-enoyl-CoAs of varying chain lengths from 6:1 to 16:1, having maximum activity with 10:1 CoA. Has no 2,4-dienoyl-CoA reductase activity.</text>
</comment>
<evidence type="ECO:0000256" key="9">
    <source>
        <dbReference type="ARBA" id="ARBA00023140"/>
    </source>
</evidence>
<keyword evidence="4" id="KW-0597">Phosphoprotein</keyword>
<comment type="catalytic activity">
    <reaction evidence="20">
        <text>(2E)-octenoyl-CoA + NADPH + H(+) = octanoyl-CoA + NADP(+)</text>
        <dbReference type="Rhea" id="RHEA:44952"/>
        <dbReference type="ChEBI" id="CHEBI:15378"/>
        <dbReference type="ChEBI" id="CHEBI:57386"/>
        <dbReference type="ChEBI" id="CHEBI:57783"/>
        <dbReference type="ChEBI" id="CHEBI:58349"/>
        <dbReference type="ChEBI" id="CHEBI:62242"/>
    </reaction>
    <physiologicalReaction direction="left-to-right" evidence="20">
        <dbReference type="Rhea" id="RHEA:44953"/>
    </physiologicalReaction>
</comment>
<dbReference type="EC" id="1.3.1.38" evidence="13"/>
<dbReference type="GO" id="GO:0019166">
    <property type="term" value="F:trans-2-enoyl-CoA reductase (NADPH) activity"/>
    <property type="evidence" value="ECO:0007669"/>
    <property type="project" value="UniProtKB-EC"/>
</dbReference>
<dbReference type="InterPro" id="IPR002347">
    <property type="entry name" value="SDR_fam"/>
</dbReference>
<evidence type="ECO:0000256" key="5">
    <source>
        <dbReference type="ARBA" id="ARBA00022832"/>
    </source>
</evidence>
<keyword evidence="8" id="KW-0443">Lipid metabolism</keyword>
<gene>
    <name evidence="21" type="ORF">EUU22_01865</name>
</gene>
<evidence type="ECO:0000256" key="12">
    <source>
        <dbReference type="ARBA" id="ARBA00038622"/>
    </source>
</evidence>
<dbReference type="SUPFAM" id="SSF51735">
    <property type="entry name" value="NAD(P)-binding Rossmann-fold domains"/>
    <property type="match status" value="1"/>
</dbReference>
<evidence type="ECO:0000256" key="6">
    <source>
        <dbReference type="ARBA" id="ARBA00022857"/>
    </source>
</evidence>
<proteinExistence type="predicted"/>
<keyword evidence="22" id="KW-1185">Reference proteome</keyword>
<evidence type="ECO:0000256" key="4">
    <source>
        <dbReference type="ARBA" id="ARBA00022553"/>
    </source>
</evidence>
<evidence type="ECO:0000313" key="22">
    <source>
        <dbReference type="Proteomes" id="UP000291088"/>
    </source>
</evidence>
<accession>A0A4Q2TYG3</accession>
<evidence type="ECO:0000256" key="10">
    <source>
        <dbReference type="ARBA" id="ARBA00023160"/>
    </source>
</evidence>
<evidence type="ECO:0000256" key="7">
    <source>
        <dbReference type="ARBA" id="ARBA00023002"/>
    </source>
</evidence>